<keyword evidence="8" id="KW-1185">Reference proteome</keyword>
<dbReference type="Gene3D" id="1.10.1650.20">
    <property type="match status" value="1"/>
</dbReference>
<accession>A0A0E3D9M7</accession>
<evidence type="ECO:0000256" key="3">
    <source>
        <dbReference type="ARBA" id="ARBA00023002"/>
    </source>
</evidence>
<keyword evidence="4" id="KW-0215">Deoxyribonucleotide synthesis</keyword>
<dbReference type="NCBIfam" id="TIGR02506">
    <property type="entry name" value="NrdE_NrdA"/>
    <property type="match status" value="1"/>
</dbReference>
<dbReference type="InterPro" id="IPR000788">
    <property type="entry name" value="RNR_lg_C"/>
</dbReference>
<organism evidence="7 8">
    <name type="scientific">Bacillus phage BCP8-2</name>
    <dbReference type="NCBI Taxonomy" id="1129192"/>
    <lineage>
        <taxon>Viruses</taxon>
        <taxon>Duplodnaviria</taxon>
        <taxon>Heunggongvirae</taxon>
        <taxon>Uroviricota</taxon>
        <taxon>Caudoviricetes</taxon>
        <taxon>Herelleviridae</taxon>
        <taxon>Bastillevirinae</taxon>
        <taxon>Caeruleovirus</taxon>
        <taxon>Caeruleovirus BCP82</taxon>
    </lineage>
</organism>
<dbReference type="InterPro" id="IPR013509">
    <property type="entry name" value="RNR_lsu_N"/>
</dbReference>
<dbReference type="Proteomes" id="UP000033014">
    <property type="component" value="Segment"/>
</dbReference>
<dbReference type="Pfam" id="PF00317">
    <property type="entry name" value="Ribonuc_red_lgN"/>
    <property type="match status" value="1"/>
</dbReference>
<dbReference type="GO" id="GO:0005524">
    <property type="term" value="F:ATP binding"/>
    <property type="evidence" value="ECO:0007669"/>
    <property type="project" value="InterPro"/>
</dbReference>
<dbReference type="InterPro" id="IPR008926">
    <property type="entry name" value="RNR_R1-su_N"/>
</dbReference>
<dbReference type="SUPFAM" id="SSF51998">
    <property type="entry name" value="PFL-like glycyl radical enzymes"/>
    <property type="match status" value="1"/>
</dbReference>
<dbReference type="Gene3D" id="3.20.70.20">
    <property type="match status" value="1"/>
</dbReference>
<dbReference type="InterPro" id="IPR013346">
    <property type="entry name" value="NrdE_NrdA_C"/>
</dbReference>
<dbReference type="UniPathway" id="UPA00326"/>
<feature type="domain" description="Ribonucleotide reductase large subunit C-terminal" evidence="6">
    <location>
        <begin position="232"/>
        <end position="762"/>
    </location>
</feature>
<dbReference type="PANTHER" id="PTHR11573">
    <property type="entry name" value="RIBONUCLEOSIDE-DIPHOSPHATE REDUCTASE LARGE CHAIN"/>
    <property type="match status" value="1"/>
</dbReference>
<dbReference type="PANTHER" id="PTHR11573:SF6">
    <property type="entry name" value="RIBONUCLEOSIDE-DIPHOSPHATE REDUCTASE LARGE SUBUNIT"/>
    <property type="match status" value="1"/>
</dbReference>
<evidence type="ECO:0000256" key="4">
    <source>
        <dbReference type="RuleBase" id="RU003410"/>
    </source>
</evidence>
<evidence type="ECO:0000256" key="1">
    <source>
        <dbReference type="ARBA" id="ARBA00010406"/>
    </source>
</evidence>
<evidence type="ECO:0000313" key="8">
    <source>
        <dbReference type="Proteomes" id="UP000033014"/>
    </source>
</evidence>
<evidence type="ECO:0000313" key="7">
    <source>
        <dbReference type="EMBL" id="AHJ87231.1"/>
    </source>
</evidence>
<keyword evidence="3 4" id="KW-0560">Oxidoreductase</keyword>
<reference evidence="8" key="1">
    <citation type="submission" date="2014-01" db="EMBL/GenBank/DDBJ databases">
        <title>Genomic and Proteomic Analysis of Broad Host Range Virulent Bacillus Group Phage BCP8-2 Leading To the Creation of New Genus within Myoviruses.</title>
        <authorList>
            <person name="Bandara N."/>
            <person name="Asare P.T."/>
            <person name="Kim K.P."/>
        </authorList>
    </citation>
    <scope>NUCLEOTIDE SEQUENCE [LARGE SCALE GENOMIC DNA]</scope>
</reference>
<dbReference type="EMBL" id="KJ081346">
    <property type="protein sequence ID" value="AHJ87231.1"/>
    <property type="molecule type" value="Genomic_DNA"/>
</dbReference>
<evidence type="ECO:0000259" key="6">
    <source>
        <dbReference type="Pfam" id="PF02867"/>
    </source>
</evidence>
<dbReference type="PRINTS" id="PR01183">
    <property type="entry name" value="RIBORDTASEM1"/>
</dbReference>
<dbReference type="GO" id="GO:0009263">
    <property type="term" value="P:deoxyribonucleotide biosynthetic process"/>
    <property type="evidence" value="ECO:0007669"/>
    <property type="project" value="UniProtKB-KW"/>
</dbReference>
<comment type="catalytic activity">
    <reaction evidence="4">
        <text>a 2'-deoxyribonucleoside 5'-diphosphate + [thioredoxin]-disulfide + H2O = a ribonucleoside 5'-diphosphate + [thioredoxin]-dithiol</text>
        <dbReference type="Rhea" id="RHEA:23252"/>
        <dbReference type="Rhea" id="RHEA-COMP:10698"/>
        <dbReference type="Rhea" id="RHEA-COMP:10700"/>
        <dbReference type="ChEBI" id="CHEBI:15377"/>
        <dbReference type="ChEBI" id="CHEBI:29950"/>
        <dbReference type="ChEBI" id="CHEBI:50058"/>
        <dbReference type="ChEBI" id="CHEBI:57930"/>
        <dbReference type="ChEBI" id="CHEBI:73316"/>
        <dbReference type="EC" id="1.17.4.1"/>
    </reaction>
</comment>
<dbReference type="OrthoDB" id="2980at10239"/>
<dbReference type="InterPro" id="IPR039718">
    <property type="entry name" value="Rrm1"/>
</dbReference>
<proteinExistence type="inferred from homology"/>
<dbReference type="GO" id="GO:0004748">
    <property type="term" value="F:ribonucleoside-diphosphate reductase activity, thioredoxin disulfide as acceptor"/>
    <property type="evidence" value="ECO:0007669"/>
    <property type="project" value="UniProtKB-EC"/>
</dbReference>
<dbReference type="SUPFAM" id="SSF48168">
    <property type="entry name" value="R1 subunit of ribonucleotide reductase, N-terminal domain"/>
    <property type="match status" value="1"/>
</dbReference>
<dbReference type="RefSeq" id="YP_009149754.1">
    <property type="nucleotide sequence ID" value="NC_027355.1"/>
</dbReference>
<evidence type="ECO:0000259" key="5">
    <source>
        <dbReference type="Pfam" id="PF00317"/>
    </source>
</evidence>
<name>A0A0E3D9M7_9CAUD</name>
<dbReference type="KEGG" id="vg:24723457"/>
<sequence>MADVQIINRGNIIEFYDPKKVENYLRRYTPEGINVNSIVGSITEYVELEDNVTSLKIQQELYSIVEGLISVRESYWQDVAGCIKSDILRKEVYNNRGFEVGLKKVLELGYEGKQYTNFFKKYSDEEIAELEKHINEDNDYFTNHVGVHIAYDRYTTSIPVTKEHNGKEITVGVKKVETLQERYMVVSMFLHQNETKDRIAKVIKGYNRTGATDFTPATPTFMNSGRPNGNLSSCFVGMTDDSLDDIYREADQFAKVSKNAGGYGLYFGKVRSLGSSIRKKPGLSSGAVPFMKLFDVTAGTVDQQSKRPGAVTITLDVWHRDTSSFLKTPLDNTVLEKQMHKIFLAVSIPDLFFRKLQKKEEWYQFDPKEVQDIMGWGLEDCYDEREDGGTFSERYEQCVQAYKTGHLQLVNVTNPLTILADINKTRIEKGHPFLFFRDAVNRDNANGGMIYCSNLCTEIAIPMSTPTIVTEKIKKDGEDIMVQYTRPGDIPTCNLSSTNLSKLAKVRIAGGDWRAYLAELIPVQYRMLANVVLLNEQDEMPQTKISSLRKREVGLGVMGLAHALAISHIAIDSEKALEWQDEVFEEIAYQTIKASMELAKETGDIAPHFPKTKWADGSYIEQKFMKYSKDGERWMLLNEQVMEYGLYSTIHMATAPTETISYIANTTAGTDPIYGKEYTLEKAGIKTNMVAPEISMDNFFYYKDAFIIKKDMFLKGVGIRQKWIDQSISTNLYYIKDNLQAFDMIQDYITAWKNGVKTLYYHRSQTNKAYELACESCAG</sequence>
<protein>
    <recommendedName>
        <fullName evidence="2 4">Ribonucleoside-diphosphate reductase</fullName>
        <ecNumber evidence="2 4">1.17.4.1</ecNumber>
    </recommendedName>
</protein>
<dbReference type="GeneID" id="24723457"/>
<reference evidence="7 8" key="2">
    <citation type="journal article" date="2015" name="Arch. Virol.">
        <title>Complete genome sequence analysis and identification of putative metallo-beta-lactamase and SpoIIIE homologs in Bacillus cereus group phage BCP8-2, a new member of the proposed Bastille-like group.</title>
        <authorList>
            <person name="Asare P.T."/>
            <person name="Bandara N."/>
            <person name="Jeong T.Y."/>
            <person name="Ryu S."/>
            <person name="Klumpp J."/>
            <person name="Kim K.P."/>
        </authorList>
    </citation>
    <scope>NUCLEOTIDE SEQUENCE [LARGE SCALE GENOMIC DNA]</scope>
    <source>
        <strain evidence="7">BCP8-2</strain>
    </source>
</reference>
<dbReference type="Pfam" id="PF02867">
    <property type="entry name" value="Ribonuc_red_lgC"/>
    <property type="match status" value="1"/>
</dbReference>
<comment type="function">
    <text evidence="4">Provides the precursors necessary for DNA synthesis. Catalyzes the biosynthesis of deoxyribonucleotides from the corresponding ribonucleotides.</text>
</comment>
<comment type="similarity">
    <text evidence="1 4">Belongs to the ribonucleoside diphosphate reductase large chain family.</text>
</comment>
<dbReference type="EC" id="1.17.4.1" evidence="2 4"/>
<feature type="domain" description="Ribonucleotide reductase large subunit N-terminal" evidence="5">
    <location>
        <begin position="175"/>
        <end position="229"/>
    </location>
</feature>
<evidence type="ECO:0000256" key="2">
    <source>
        <dbReference type="ARBA" id="ARBA00012274"/>
    </source>
</evidence>
<gene>
    <name evidence="7" type="ORF">BCP8-2_193</name>
</gene>